<evidence type="ECO:0000256" key="1">
    <source>
        <dbReference type="SAM" id="MobiDB-lite"/>
    </source>
</evidence>
<dbReference type="Proteomes" id="UP001232148">
    <property type="component" value="Unassembled WGS sequence"/>
</dbReference>
<feature type="region of interest" description="Disordered" evidence="1">
    <location>
        <begin position="113"/>
        <end position="164"/>
    </location>
</feature>
<accession>A0AAD9HMK9</accession>
<dbReference type="AlphaFoldDB" id="A0AAD9HMK9"/>
<evidence type="ECO:0000313" key="3">
    <source>
        <dbReference type="Proteomes" id="UP001232148"/>
    </source>
</evidence>
<gene>
    <name evidence="2" type="ORF">LX32DRAFT_247532</name>
</gene>
<comment type="caution">
    <text evidence="2">The sequence shown here is derived from an EMBL/GenBank/DDBJ whole genome shotgun (WGS) entry which is preliminary data.</text>
</comment>
<organism evidence="2 3">
    <name type="scientific">Colletotrichum zoysiae</name>
    <dbReference type="NCBI Taxonomy" id="1216348"/>
    <lineage>
        <taxon>Eukaryota</taxon>
        <taxon>Fungi</taxon>
        <taxon>Dikarya</taxon>
        <taxon>Ascomycota</taxon>
        <taxon>Pezizomycotina</taxon>
        <taxon>Sordariomycetes</taxon>
        <taxon>Hypocreomycetidae</taxon>
        <taxon>Glomerellales</taxon>
        <taxon>Glomerellaceae</taxon>
        <taxon>Colletotrichum</taxon>
        <taxon>Colletotrichum graminicola species complex</taxon>
    </lineage>
</organism>
<dbReference type="EMBL" id="MU842836">
    <property type="protein sequence ID" value="KAK2031895.1"/>
    <property type="molecule type" value="Genomic_DNA"/>
</dbReference>
<proteinExistence type="predicted"/>
<evidence type="ECO:0000313" key="2">
    <source>
        <dbReference type="EMBL" id="KAK2031895.1"/>
    </source>
</evidence>
<name>A0AAD9HMK9_9PEZI</name>
<reference evidence="2" key="1">
    <citation type="submission" date="2021-06" db="EMBL/GenBank/DDBJ databases">
        <title>Comparative genomics, transcriptomics and evolutionary studies reveal genomic signatures of adaptation to plant cell wall in hemibiotrophic fungi.</title>
        <authorList>
            <consortium name="DOE Joint Genome Institute"/>
            <person name="Baroncelli R."/>
            <person name="Diaz J.F."/>
            <person name="Benocci T."/>
            <person name="Peng M."/>
            <person name="Battaglia E."/>
            <person name="Haridas S."/>
            <person name="Andreopoulos W."/>
            <person name="Labutti K."/>
            <person name="Pangilinan J."/>
            <person name="Floch G.L."/>
            <person name="Makela M.R."/>
            <person name="Henrissat B."/>
            <person name="Grigoriev I.V."/>
            <person name="Crouch J.A."/>
            <person name="De Vries R.P."/>
            <person name="Sukno S.A."/>
            <person name="Thon M.R."/>
        </authorList>
    </citation>
    <scope>NUCLEOTIDE SEQUENCE</scope>
    <source>
        <strain evidence="2">MAFF235873</strain>
    </source>
</reference>
<sequence>MPLGRVDWLQYAATTPGPWLRVPVIWPRHRLSWALGGHGVIIGSPSLLDVSLPRRFPTPLSPCLSATPWSDRAFRAVWLTGCQWFPGKNLTCRAPIRCFTNAALSGRAEVSSSAANTGPASAPPRGASEPNPCPRSATACSPTEPRLEPVHCPSSRARDEGTRDGGMEGYEFVCLRSLFFPKPSIDSLLQSLRRALARIALNGRGIPRRGRHICTQAVAPCPLPSFPTRLVC</sequence>
<keyword evidence="3" id="KW-1185">Reference proteome</keyword>
<protein>
    <submittedName>
        <fullName evidence="2">Uncharacterized protein</fullName>
    </submittedName>
</protein>